<dbReference type="GO" id="GO:0004659">
    <property type="term" value="F:prenyltransferase activity"/>
    <property type="evidence" value="ECO:0007669"/>
    <property type="project" value="InterPro"/>
</dbReference>
<dbReference type="Pfam" id="PF00348">
    <property type="entry name" value="polyprenyl_synt"/>
    <property type="match status" value="1"/>
</dbReference>
<dbReference type="SFLD" id="SFLDS00005">
    <property type="entry name" value="Isoprenoid_Synthase_Type_I"/>
    <property type="match status" value="1"/>
</dbReference>
<evidence type="ECO:0000256" key="1">
    <source>
        <dbReference type="ARBA" id="ARBA00001946"/>
    </source>
</evidence>
<dbReference type="InterPro" id="IPR053378">
    <property type="entry name" value="Prenyl_diphosphate_synthase"/>
</dbReference>
<dbReference type="NCBIfam" id="NF045485">
    <property type="entry name" value="FPPsyn"/>
    <property type="match status" value="1"/>
</dbReference>
<evidence type="ECO:0000256" key="4">
    <source>
        <dbReference type="ARBA" id="ARBA00022723"/>
    </source>
</evidence>
<dbReference type="SUPFAM" id="SSF48576">
    <property type="entry name" value="Terpenoid synthases"/>
    <property type="match status" value="1"/>
</dbReference>
<gene>
    <name evidence="9" type="ORF">SAMN06265368_3874</name>
</gene>
<keyword evidence="4" id="KW-0479">Metal-binding</keyword>
<sequence>MSPTLSKQDMFLQRLKEDAELVQAKLQDLLSDTPHGAERTRPERLLLAMQHGVLNGGKRIRPFLMLEVARMLGTDHPGVLRAACALECVHCYSLIHDDLPAMDDDDLRRGKPTIHIAFDEATAILAGDALLTMAFDILSDEATHPNPAIRAELVLGLAQNAGVGGMAGGQSLDIESEGRNRTEDEIKQMQAMKTGALLRYACEAGAILAKSDDQTRQIMRDFGTHIGLAFQLADDLLDVTASSEQLGKTAGKDLNTNKATLVSLYGLEKTKAILEDLIEDSHKMLQPFGDHADILVAAAEFIAKRKN</sequence>
<dbReference type="PROSITE" id="PS00444">
    <property type="entry name" value="POLYPRENYL_SYNTHASE_2"/>
    <property type="match status" value="1"/>
</dbReference>
<keyword evidence="5" id="KW-0460">Magnesium</keyword>
<dbReference type="GO" id="GO:0016114">
    <property type="term" value="P:terpenoid biosynthetic process"/>
    <property type="evidence" value="ECO:0007669"/>
    <property type="project" value="UniProtKB-ARBA"/>
</dbReference>
<evidence type="ECO:0000256" key="6">
    <source>
        <dbReference type="ARBA" id="ARBA00023229"/>
    </source>
</evidence>
<dbReference type="InterPro" id="IPR033749">
    <property type="entry name" value="Polyprenyl_synt_CS"/>
</dbReference>
<evidence type="ECO:0000313" key="10">
    <source>
        <dbReference type="Proteomes" id="UP000219439"/>
    </source>
</evidence>
<dbReference type="OrthoDB" id="9805316at2"/>
<dbReference type="PANTHER" id="PTHR43281">
    <property type="entry name" value="FARNESYL DIPHOSPHATE SYNTHASE"/>
    <property type="match status" value="1"/>
</dbReference>
<dbReference type="FunFam" id="1.10.600.10:FF:000001">
    <property type="entry name" value="Geranylgeranyl diphosphate synthase"/>
    <property type="match status" value="1"/>
</dbReference>
<protein>
    <recommendedName>
        <fullName evidence="7">Probable farnesyl diphosphate synthase</fullName>
    </recommendedName>
</protein>
<dbReference type="RefSeq" id="WP_097155119.1">
    <property type="nucleotide sequence ID" value="NZ_OBEL01000005.1"/>
</dbReference>
<evidence type="ECO:0000313" key="9">
    <source>
        <dbReference type="EMBL" id="SNZ20764.1"/>
    </source>
</evidence>
<dbReference type="AlphaFoldDB" id="A0A285PGE9"/>
<dbReference type="InterPro" id="IPR000092">
    <property type="entry name" value="Polyprenyl_synt"/>
</dbReference>
<dbReference type="PROSITE" id="PS00723">
    <property type="entry name" value="POLYPRENYL_SYNTHASE_1"/>
    <property type="match status" value="1"/>
</dbReference>
<evidence type="ECO:0000256" key="5">
    <source>
        <dbReference type="ARBA" id="ARBA00022842"/>
    </source>
</evidence>
<dbReference type="GO" id="GO:0005737">
    <property type="term" value="C:cytoplasm"/>
    <property type="evidence" value="ECO:0007669"/>
    <property type="project" value="UniProtKB-ARBA"/>
</dbReference>
<evidence type="ECO:0000256" key="2">
    <source>
        <dbReference type="ARBA" id="ARBA00006706"/>
    </source>
</evidence>
<comment type="cofactor">
    <cofactor evidence="1">
        <name>Mg(2+)</name>
        <dbReference type="ChEBI" id="CHEBI:18420"/>
    </cofactor>
</comment>
<evidence type="ECO:0000256" key="7">
    <source>
        <dbReference type="ARBA" id="ARBA00069024"/>
    </source>
</evidence>
<comment type="similarity">
    <text evidence="2 8">Belongs to the FPP/GGPP synthase family.</text>
</comment>
<dbReference type="SFLD" id="SFLDG01017">
    <property type="entry name" value="Polyprenyl_Transferase_Like"/>
    <property type="match status" value="1"/>
</dbReference>
<reference evidence="9 10" key="1">
    <citation type="submission" date="2017-09" db="EMBL/GenBank/DDBJ databases">
        <authorList>
            <person name="Ehlers B."/>
            <person name="Leendertz F.H."/>
        </authorList>
    </citation>
    <scope>NUCLEOTIDE SEQUENCE [LARGE SCALE GENOMIC DNA]</scope>
    <source>
        <strain evidence="9 10">DSM 18289</strain>
    </source>
</reference>
<evidence type="ECO:0000256" key="3">
    <source>
        <dbReference type="ARBA" id="ARBA00022679"/>
    </source>
</evidence>
<accession>A0A285PGE9</accession>
<keyword evidence="10" id="KW-1185">Reference proteome</keyword>
<dbReference type="EMBL" id="OBEL01000005">
    <property type="protein sequence ID" value="SNZ20764.1"/>
    <property type="molecule type" value="Genomic_DNA"/>
</dbReference>
<proteinExistence type="inferred from homology"/>
<dbReference type="PANTHER" id="PTHR43281:SF1">
    <property type="entry name" value="FARNESYL DIPHOSPHATE SYNTHASE"/>
    <property type="match status" value="1"/>
</dbReference>
<dbReference type="GO" id="GO:0046872">
    <property type="term" value="F:metal ion binding"/>
    <property type="evidence" value="ECO:0007669"/>
    <property type="project" value="UniProtKB-KW"/>
</dbReference>
<name>A0A285PGE9_9HYPH</name>
<evidence type="ECO:0000256" key="8">
    <source>
        <dbReference type="RuleBase" id="RU004466"/>
    </source>
</evidence>
<dbReference type="InterPro" id="IPR008949">
    <property type="entry name" value="Isoprenoid_synthase_dom_sf"/>
</dbReference>
<dbReference type="Proteomes" id="UP000219439">
    <property type="component" value="Unassembled WGS sequence"/>
</dbReference>
<organism evidence="9 10">
    <name type="scientific">Cohaesibacter gelatinilyticus</name>
    <dbReference type="NCBI Taxonomy" id="372072"/>
    <lineage>
        <taxon>Bacteria</taxon>
        <taxon>Pseudomonadati</taxon>
        <taxon>Pseudomonadota</taxon>
        <taxon>Alphaproteobacteria</taxon>
        <taxon>Hyphomicrobiales</taxon>
        <taxon>Cohaesibacteraceae</taxon>
    </lineage>
</organism>
<keyword evidence="6" id="KW-0414">Isoprene biosynthesis</keyword>
<keyword evidence="3 8" id="KW-0808">Transferase</keyword>
<dbReference type="CDD" id="cd00685">
    <property type="entry name" value="Trans_IPPS_HT"/>
    <property type="match status" value="1"/>
</dbReference>
<dbReference type="Gene3D" id="1.10.600.10">
    <property type="entry name" value="Farnesyl Diphosphate Synthase"/>
    <property type="match status" value="1"/>
</dbReference>